<evidence type="ECO:0000313" key="2">
    <source>
        <dbReference type="Proteomes" id="UP000821845"/>
    </source>
</evidence>
<evidence type="ECO:0000313" key="1">
    <source>
        <dbReference type="EMBL" id="KAH6939223.1"/>
    </source>
</evidence>
<comment type="caution">
    <text evidence="1">The sequence shown here is derived from an EMBL/GenBank/DDBJ whole genome shotgun (WGS) entry which is preliminary data.</text>
</comment>
<proteinExistence type="predicted"/>
<sequence length="457" mass="51283">MRRRKAKLAIAAHLQAARAARKQARNEGNQEATPEETHESPQSSCSPSTDSNGGTGKQANEEEDTSPRSPSPGDAGDASASTGSRREAGEASTTNMAAPTSISRVFDIDKDDPDSWCTVGLLTNTECHQTILTDEASIKSFSDLPSVEQAAITSRLGTDDVQTVCSHHRRFYLYAEKHKRGCLDRLLLHEGDQPLDELVKVTNHLAESCRDIVQLEEGERLCNVCVNAIKSQQESSSDAPTKRNTFAFVLGTKKHQDRAKRIDDMVTRCSIGLMRRSLCHMTVDGFEESVKDFASLSYSTAKSLVSRIGRTFDNICTHHERVYLEGYGTPCFDPENKHINQASVGPKWLVPLRFSLVCRGRYPLRPGRTVCLKCLKTIRSKYPEIDTFYKDDEKEMRLKLEQLVESKQDDIKNEDMDDNTRSDGENSSQKEDGNNTGDEWKYDRLGRRRRNRNIVSN</sequence>
<accession>A0ACB7SWH6</accession>
<dbReference type="EMBL" id="CM023482">
    <property type="protein sequence ID" value="KAH6939223.1"/>
    <property type="molecule type" value="Genomic_DNA"/>
</dbReference>
<protein>
    <submittedName>
        <fullName evidence="1">Uncharacterized protein</fullName>
    </submittedName>
</protein>
<dbReference type="Proteomes" id="UP000821845">
    <property type="component" value="Chromosome 2"/>
</dbReference>
<gene>
    <name evidence="1" type="ORF">HPB50_016542</name>
</gene>
<keyword evidence="2" id="KW-1185">Reference proteome</keyword>
<organism evidence="1 2">
    <name type="scientific">Hyalomma asiaticum</name>
    <name type="common">Tick</name>
    <dbReference type="NCBI Taxonomy" id="266040"/>
    <lineage>
        <taxon>Eukaryota</taxon>
        <taxon>Metazoa</taxon>
        <taxon>Ecdysozoa</taxon>
        <taxon>Arthropoda</taxon>
        <taxon>Chelicerata</taxon>
        <taxon>Arachnida</taxon>
        <taxon>Acari</taxon>
        <taxon>Parasitiformes</taxon>
        <taxon>Ixodida</taxon>
        <taxon>Ixodoidea</taxon>
        <taxon>Ixodidae</taxon>
        <taxon>Hyalomminae</taxon>
        <taxon>Hyalomma</taxon>
    </lineage>
</organism>
<name>A0ACB7SWH6_HYAAI</name>
<reference evidence="1" key="1">
    <citation type="submission" date="2020-05" db="EMBL/GenBank/DDBJ databases">
        <title>Large-scale comparative analyses of tick genomes elucidate their genetic diversity and vector capacities.</title>
        <authorList>
            <person name="Jia N."/>
            <person name="Wang J."/>
            <person name="Shi W."/>
            <person name="Du L."/>
            <person name="Sun Y."/>
            <person name="Zhan W."/>
            <person name="Jiang J."/>
            <person name="Wang Q."/>
            <person name="Zhang B."/>
            <person name="Ji P."/>
            <person name="Sakyi L.B."/>
            <person name="Cui X."/>
            <person name="Yuan T."/>
            <person name="Jiang B."/>
            <person name="Yang W."/>
            <person name="Lam T.T.-Y."/>
            <person name="Chang Q."/>
            <person name="Ding S."/>
            <person name="Wang X."/>
            <person name="Zhu J."/>
            <person name="Ruan X."/>
            <person name="Zhao L."/>
            <person name="Wei J."/>
            <person name="Que T."/>
            <person name="Du C."/>
            <person name="Cheng J."/>
            <person name="Dai P."/>
            <person name="Han X."/>
            <person name="Huang E."/>
            <person name="Gao Y."/>
            <person name="Liu J."/>
            <person name="Shao H."/>
            <person name="Ye R."/>
            <person name="Li L."/>
            <person name="Wei W."/>
            <person name="Wang X."/>
            <person name="Wang C."/>
            <person name="Yang T."/>
            <person name="Huo Q."/>
            <person name="Li W."/>
            <person name="Guo W."/>
            <person name="Chen H."/>
            <person name="Zhou L."/>
            <person name="Ni X."/>
            <person name="Tian J."/>
            <person name="Zhou Y."/>
            <person name="Sheng Y."/>
            <person name="Liu T."/>
            <person name="Pan Y."/>
            <person name="Xia L."/>
            <person name="Li J."/>
            <person name="Zhao F."/>
            <person name="Cao W."/>
        </authorList>
    </citation>
    <scope>NUCLEOTIDE SEQUENCE</scope>
    <source>
        <strain evidence="1">Hyas-2018</strain>
    </source>
</reference>